<protein>
    <submittedName>
        <fullName evidence="5">ABC transporter ATP-binding protein</fullName>
    </submittedName>
</protein>
<dbReference type="Proteomes" id="UP001431131">
    <property type="component" value="Unassembled WGS sequence"/>
</dbReference>
<dbReference type="SMART" id="SM00382">
    <property type="entry name" value="AAA"/>
    <property type="match status" value="1"/>
</dbReference>
<dbReference type="SUPFAM" id="SSF52540">
    <property type="entry name" value="P-loop containing nucleoside triphosphate hydrolases"/>
    <property type="match status" value="1"/>
</dbReference>
<accession>A0AAW5DXI2</accession>
<dbReference type="PROSITE" id="PS50893">
    <property type="entry name" value="ABC_TRANSPORTER_2"/>
    <property type="match status" value="1"/>
</dbReference>
<keyword evidence="2" id="KW-0547">Nucleotide-binding</keyword>
<sequence>MNQNLLHINIVEAGYGADTKILQDVNFSINRGEIVGLIGPNGAGKSTTIKSILGLLEHCNGKIDFINNHTYSYIPERPVFYDELTLWEHLDLAATVLSISDNEFKARAEALINRFHMENVIHKLPSSFSKGMQQKVMLITAFLLSPDIYIIDEPFVGLDPMAMKDFLTLVNDEKSRGAGVLMSTHVLDTAEKVCDRFLLVADGHLKAQGTLNEIQDQANLQNGTLLDCFHAILAGGKNERI</sequence>
<dbReference type="InterPro" id="IPR051782">
    <property type="entry name" value="ABC_Transporter_VariousFunc"/>
</dbReference>
<evidence type="ECO:0000313" key="5">
    <source>
        <dbReference type="EMBL" id="MCH1625366.1"/>
    </source>
</evidence>
<keyword evidence="1" id="KW-0813">Transport</keyword>
<feature type="domain" description="ABC transporter" evidence="4">
    <location>
        <begin position="5"/>
        <end position="227"/>
    </location>
</feature>
<dbReference type="CDD" id="cd03230">
    <property type="entry name" value="ABC_DR_subfamily_A"/>
    <property type="match status" value="1"/>
</dbReference>
<dbReference type="InterPro" id="IPR003439">
    <property type="entry name" value="ABC_transporter-like_ATP-bd"/>
</dbReference>
<dbReference type="Gene3D" id="3.40.50.300">
    <property type="entry name" value="P-loop containing nucleotide triphosphate hydrolases"/>
    <property type="match status" value="1"/>
</dbReference>
<dbReference type="InterPro" id="IPR017871">
    <property type="entry name" value="ABC_transporter-like_CS"/>
</dbReference>
<keyword evidence="6" id="KW-1185">Reference proteome</keyword>
<reference evidence="5" key="1">
    <citation type="submission" date="2022-02" db="EMBL/GenBank/DDBJ databases">
        <title>Fredinandcohnia quinoae sp. nov. isolated from Chenopodium quinoa seeds.</title>
        <authorList>
            <person name="Saati-Santamaria Z."/>
            <person name="Flores-Felix J.D."/>
            <person name="Igual J.M."/>
            <person name="Velazquez E."/>
            <person name="Garcia-Fraile P."/>
            <person name="Martinez-Molina E."/>
        </authorList>
    </citation>
    <scope>NUCLEOTIDE SEQUENCE</scope>
    <source>
        <strain evidence="5">SECRCQ15</strain>
    </source>
</reference>
<evidence type="ECO:0000313" key="6">
    <source>
        <dbReference type="Proteomes" id="UP001431131"/>
    </source>
</evidence>
<comment type="caution">
    <text evidence="5">The sequence shown here is derived from an EMBL/GenBank/DDBJ whole genome shotgun (WGS) entry which is preliminary data.</text>
</comment>
<keyword evidence="3 5" id="KW-0067">ATP-binding</keyword>
<dbReference type="InterPro" id="IPR027417">
    <property type="entry name" value="P-loop_NTPase"/>
</dbReference>
<evidence type="ECO:0000256" key="1">
    <source>
        <dbReference type="ARBA" id="ARBA00022448"/>
    </source>
</evidence>
<dbReference type="AlphaFoldDB" id="A0AAW5DXI2"/>
<organism evidence="5 6">
    <name type="scientific">Fredinandcohnia quinoae</name>
    <dbReference type="NCBI Taxonomy" id="2918902"/>
    <lineage>
        <taxon>Bacteria</taxon>
        <taxon>Bacillati</taxon>
        <taxon>Bacillota</taxon>
        <taxon>Bacilli</taxon>
        <taxon>Bacillales</taxon>
        <taxon>Bacillaceae</taxon>
        <taxon>Fredinandcohnia</taxon>
    </lineage>
</organism>
<dbReference type="GO" id="GO:0005524">
    <property type="term" value="F:ATP binding"/>
    <property type="evidence" value="ECO:0007669"/>
    <property type="project" value="UniProtKB-KW"/>
</dbReference>
<dbReference type="PANTHER" id="PTHR42939">
    <property type="entry name" value="ABC TRANSPORTER ATP-BINDING PROTEIN ALBC-RELATED"/>
    <property type="match status" value="1"/>
</dbReference>
<gene>
    <name evidence="5" type="ORF">MJG50_08515</name>
</gene>
<dbReference type="GO" id="GO:0016887">
    <property type="term" value="F:ATP hydrolysis activity"/>
    <property type="evidence" value="ECO:0007669"/>
    <property type="project" value="InterPro"/>
</dbReference>
<evidence type="ECO:0000256" key="2">
    <source>
        <dbReference type="ARBA" id="ARBA00022741"/>
    </source>
</evidence>
<dbReference type="Pfam" id="PF00005">
    <property type="entry name" value="ABC_tran"/>
    <property type="match status" value="1"/>
</dbReference>
<dbReference type="PANTHER" id="PTHR42939:SF2">
    <property type="entry name" value="ABC-TYPE TRANSPORTER ATP-BINDING PROTEIN ECSA"/>
    <property type="match status" value="1"/>
</dbReference>
<dbReference type="EMBL" id="JAKTTI010000010">
    <property type="protein sequence ID" value="MCH1625366.1"/>
    <property type="molecule type" value="Genomic_DNA"/>
</dbReference>
<dbReference type="PROSITE" id="PS00211">
    <property type="entry name" value="ABC_TRANSPORTER_1"/>
    <property type="match status" value="1"/>
</dbReference>
<name>A0AAW5DXI2_9BACI</name>
<dbReference type="RefSeq" id="WP_240254712.1">
    <property type="nucleotide sequence ID" value="NZ_JAKTTI010000010.1"/>
</dbReference>
<proteinExistence type="predicted"/>
<evidence type="ECO:0000256" key="3">
    <source>
        <dbReference type="ARBA" id="ARBA00022840"/>
    </source>
</evidence>
<evidence type="ECO:0000259" key="4">
    <source>
        <dbReference type="PROSITE" id="PS50893"/>
    </source>
</evidence>
<dbReference type="InterPro" id="IPR003593">
    <property type="entry name" value="AAA+_ATPase"/>
</dbReference>